<protein>
    <recommendedName>
        <fullName evidence="8">Peptidase M48 domain-containing protein</fullName>
    </recommendedName>
</protein>
<evidence type="ECO:0000256" key="3">
    <source>
        <dbReference type="ARBA" id="ARBA00022723"/>
    </source>
</evidence>
<keyword evidence="6" id="KW-0482">Metalloprotease</keyword>
<evidence type="ECO:0000256" key="7">
    <source>
        <dbReference type="SAM" id="Phobius"/>
    </source>
</evidence>
<gene>
    <name evidence="9" type="ORF">METZ01_LOCUS307637</name>
</gene>
<keyword evidence="2" id="KW-0645">Protease</keyword>
<evidence type="ECO:0000256" key="6">
    <source>
        <dbReference type="ARBA" id="ARBA00023049"/>
    </source>
</evidence>
<feature type="domain" description="Peptidase M48" evidence="8">
    <location>
        <begin position="51"/>
        <end position="227"/>
    </location>
</feature>
<reference evidence="9" key="1">
    <citation type="submission" date="2018-05" db="EMBL/GenBank/DDBJ databases">
        <authorList>
            <person name="Lanie J.A."/>
            <person name="Ng W.-L."/>
            <person name="Kazmierczak K.M."/>
            <person name="Andrzejewski T.M."/>
            <person name="Davidsen T.M."/>
            <person name="Wayne K.J."/>
            <person name="Tettelin H."/>
            <person name="Glass J.I."/>
            <person name="Rusch D."/>
            <person name="Podicherti R."/>
            <person name="Tsui H.-C.T."/>
            <person name="Winkler M.E."/>
        </authorList>
    </citation>
    <scope>NUCLEOTIDE SEQUENCE</scope>
</reference>
<evidence type="ECO:0000313" key="9">
    <source>
        <dbReference type="EMBL" id="SVC54783.1"/>
    </source>
</evidence>
<evidence type="ECO:0000259" key="8">
    <source>
        <dbReference type="Pfam" id="PF01435"/>
    </source>
</evidence>
<dbReference type="InterPro" id="IPR001915">
    <property type="entry name" value="Peptidase_M48"/>
</dbReference>
<feature type="transmembrane region" description="Helical" evidence="7">
    <location>
        <begin position="7"/>
        <end position="27"/>
    </location>
</feature>
<evidence type="ECO:0000256" key="4">
    <source>
        <dbReference type="ARBA" id="ARBA00022801"/>
    </source>
</evidence>
<organism evidence="9">
    <name type="scientific">marine metagenome</name>
    <dbReference type="NCBI Taxonomy" id="408172"/>
    <lineage>
        <taxon>unclassified sequences</taxon>
        <taxon>metagenomes</taxon>
        <taxon>ecological metagenomes</taxon>
    </lineage>
</organism>
<sequence>MIGFTELILILVLSASLYFLLKPPVWYNKSKRRAFISQYGGIAKQQKLQDLVTSIGLNIARAANYSAETLEFQILRSPIPNAFAWDSKTVFLTMGLFDLTESRDELAAVLAHEIGHLAAGHPKARAMNRAKTILLSSAFSGMGWVMSRVGSFVSNAEAAAYSREQECEADCLSISYLRHGGYDPSAAIRVLEKLHRLRKASGESTNSLQELLSTHPVDDERITMINKYITDEAAQ</sequence>
<dbReference type="PANTHER" id="PTHR22726">
    <property type="entry name" value="METALLOENDOPEPTIDASE OMA1"/>
    <property type="match status" value="1"/>
</dbReference>
<dbReference type="GO" id="GO:0004222">
    <property type="term" value="F:metalloendopeptidase activity"/>
    <property type="evidence" value="ECO:0007669"/>
    <property type="project" value="InterPro"/>
</dbReference>
<proteinExistence type="predicted"/>
<dbReference type="GO" id="GO:0016020">
    <property type="term" value="C:membrane"/>
    <property type="evidence" value="ECO:0007669"/>
    <property type="project" value="TreeGrafter"/>
</dbReference>
<evidence type="ECO:0000256" key="2">
    <source>
        <dbReference type="ARBA" id="ARBA00022670"/>
    </source>
</evidence>
<accession>A0A382N0M0</accession>
<name>A0A382N0M0_9ZZZZ</name>
<dbReference type="PANTHER" id="PTHR22726:SF1">
    <property type="entry name" value="METALLOENDOPEPTIDASE OMA1, MITOCHONDRIAL"/>
    <property type="match status" value="1"/>
</dbReference>
<evidence type="ECO:0000256" key="5">
    <source>
        <dbReference type="ARBA" id="ARBA00022833"/>
    </source>
</evidence>
<keyword evidence="7" id="KW-0472">Membrane</keyword>
<keyword evidence="7" id="KW-0812">Transmembrane</keyword>
<dbReference type="CDD" id="cd07324">
    <property type="entry name" value="M48C_Oma1-like"/>
    <property type="match status" value="1"/>
</dbReference>
<dbReference type="InterPro" id="IPR051156">
    <property type="entry name" value="Mito/Outer_Membr_Metalloprot"/>
</dbReference>
<dbReference type="GO" id="GO:0046872">
    <property type="term" value="F:metal ion binding"/>
    <property type="evidence" value="ECO:0007669"/>
    <property type="project" value="UniProtKB-KW"/>
</dbReference>
<comment type="cofactor">
    <cofactor evidence="1">
        <name>Zn(2+)</name>
        <dbReference type="ChEBI" id="CHEBI:29105"/>
    </cofactor>
</comment>
<keyword evidence="7" id="KW-1133">Transmembrane helix</keyword>
<keyword evidence="5" id="KW-0862">Zinc</keyword>
<dbReference type="AlphaFoldDB" id="A0A382N0M0"/>
<dbReference type="Pfam" id="PF01435">
    <property type="entry name" value="Peptidase_M48"/>
    <property type="match status" value="1"/>
</dbReference>
<evidence type="ECO:0000256" key="1">
    <source>
        <dbReference type="ARBA" id="ARBA00001947"/>
    </source>
</evidence>
<keyword evidence="4" id="KW-0378">Hydrolase</keyword>
<keyword evidence="3" id="KW-0479">Metal-binding</keyword>
<dbReference type="Gene3D" id="3.30.2010.10">
    <property type="entry name" value="Metalloproteases ('zincins'), catalytic domain"/>
    <property type="match status" value="1"/>
</dbReference>
<dbReference type="EMBL" id="UINC01097237">
    <property type="protein sequence ID" value="SVC54783.1"/>
    <property type="molecule type" value="Genomic_DNA"/>
</dbReference>
<dbReference type="GO" id="GO:0051603">
    <property type="term" value="P:proteolysis involved in protein catabolic process"/>
    <property type="evidence" value="ECO:0007669"/>
    <property type="project" value="TreeGrafter"/>
</dbReference>